<dbReference type="PIRSF" id="PIRSF500176">
    <property type="entry name" value="L_ASNase"/>
    <property type="match status" value="1"/>
</dbReference>
<dbReference type="PROSITE" id="PS51732">
    <property type="entry name" value="ASN_GLN_ASE_3"/>
    <property type="match status" value="1"/>
</dbReference>
<dbReference type="KEGG" id="woc:BA177_08960"/>
<evidence type="ECO:0000313" key="4">
    <source>
        <dbReference type="EMBL" id="ANO51311.1"/>
    </source>
</evidence>
<dbReference type="GO" id="GO:0004067">
    <property type="term" value="F:asparaginase activity"/>
    <property type="evidence" value="ECO:0007669"/>
    <property type="project" value="UniProtKB-UniRule"/>
</dbReference>
<dbReference type="RefSeq" id="WP_068615545.1">
    <property type="nucleotide sequence ID" value="NZ_CP016268.1"/>
</dbReference>
<evidence type="ECO:0000259" key="3">
    <source>
        <dbReference type="Pfam" id="PF00710"/>
    </source>
</evidence>
<feature type="active site" description="O-isoaspartyl threonine intermediate" evidence="1">
    <location>
        <position position="11"/>
    </location>
</feature>
<dbReference type="Pfam" id="PF00710">
    <property type="entry name" value="Asparaginase"/>
    <property type="match status" value="1"/>
</dbReference>
<feature type="domain" description="L-asparaginase N-terminal" evidence="3">
    <location>
        <begin position="3"/>
        <end position="154"/>
    </location>
</feature>
<organism evidence="4 5">
    <name type="scientific">Woeseia oceani</name>
    <dbReference type="NCBI Taxonomy" id="1548547"/>
    <lineage>
        <taxon>Bacteria</taxon>
        <taxon>Pseudomonadati</taxon>
        <taxon>Pseudomonadota</taxon>
        <taxon>Gammaproteobacteria</taxon>
        <taxon>Woeseiales</taxon>
        <taxon>Woeseiaceae</taxon>
        <taxon>Woeseia</taxon>
    </lineage>
</organism>
<dbReference type="PANTHER" id="PTHR11707:SF28">
    <property type="entry name" value="60 KDA LYSOPHOSPHOLIPASE"/>
    <property type="match status" value="1"/>
</dbReference>
<dbReference type="PANTHER" id="PTHR11707">
    <property type="entry name" value="L-ASPARAGINASE"/>
    <property type="match status" value="1"/>
</dbReference>
<dbReference type="SUPFAM" id="SSF53774">
    <property type="entry name" value="Glutaminase/Asparaginase"/>
    <property type="match status" value="1"/>
</dbReference>
<feature type="binding site" evidence="2">
    <location>
        <begin position="82"/>
        <end position="83"/>
    </location>
    <ligand>
        <name>substrate</name>
    </ligand>
</feature>
<protein>
    <submittedName>
        <fullName evidence="4">Asparaginase</fullName>
    </submittedName>
</protein>
<dbReference type="PRINTS" id="PR00139">
    <property type="entry name" value="ASNGLNASE"/>
</dbReference>
<dbReference type="PIRSF" id="PIRSF001220">
    <property type="entry name" value="L-ASNase_gatD"/>
    <property type="match status" value="1"/>
</dbReference>
<evidence type="ECO:0000256" key="2">
    <source>
        <dbReference type="PIRSR" id="PIRSR001220-2"/>
    </source>
</evidence>
<reference evidence="4 5" key="1">
    <citation type="submission" date="2016-06" db="EMBL/GenBank/DDBJ databases">
        <title>Complete genome sequence of a deep-branching marine Gamma Proteobacterium Woeseia oceani type strain XK5.</title>
        <authorList>
            <person name="Mu D."/>
            <person name="Du Z."/>
        </authorList>
    </citation>
    <scope>NUCLEOTIDE SEQUENCE [LARGE SCALE GENOMIC DNA]</scope>
    <source>
        <strain evidence="4 5">XK5</strain>
    </source>
</reference>
<dbReference type="InterPro" id="IPR006034">
    <property type="entry name" value="Asparaginase/glutaminase-like"/>
</dbReference>
<proteinExistence type="predicted"/>
<dbReference type="Proteomes" id="UP000092695">
    <property type="component" value="Chromosome"/>
</dbReference>
<dbReference type="STRING" id="1548547.BA177_08960"/>
<dbReference type="OrthoDB" id="9788068at2"/>
<keyword evidence="5" id="KW-1185">Reference proteome</keyword>
<dbReference type="InterPro" id="IPR027474">
    <property type="entry name" value="L-asparaginase_N"/>
</dbReference>
<dbReference type="AlphaFoldDB" id="A0A193LFS7"/>
<dbReference type="InterPro" id="IPR036152">
    <property type="entry name" value="Asp/glu_Ase-like_sf"/>
</dbReference>
<dbReference type="InterPro" id="IPR037152">
    <property type="entry name" value="L-asparaginase_N_sf"/>
</dbReference>
<gene>
    <name evidence="4" type="ORF">BA177_08960</name>
</gene>
<feature type="binding site" evidence="2">
    <location>
        <position position="53"/>
    </location>
    <ligand>
        <name>substrate</name>
    </ligand>
</feature>
<evidence type="ECO:0000256" key="1">
    <source>
        <dbReference type="PIRSR" id="PIRSR001220-1"/>
    </source>
</evidence>
<dbReference type="EMBL" id="CP016268">
    <property type="protein sequence ID" value="ANO51311.1"/>
    <property type="molecule type" value="Genomic_DNA"/>
</dbReference>
<evidence type="ECO:0000313" key="5">
    <source>
        <dbReference type="Proteomes" id="UP000092695"/>
    </source>
</evidence>
<sequence length="163" mass="18015">MFIRFITTGGTIDKIYFDAMSRFEVGETQVHHILQEGLVAFDFDVVSLFHKDSLEITDADRKVLREFIEKDDADRYVITHGTDTMTETAAELVGFCGKTIVLTGALSPARFRSTDAVFNVGMAVAAAQVAVPGVYLAMNGQIFPAGKVRKNREANRFEASSDR</sequence>
<accession>A0A193LFS7</accession>
<dbReference type="Gene3D" id="3.40.50.1170">
    <property type="entry name" value="L-asparaginase, N-terminal domain"/>
    <property type="match status" value="1"/>
</dbReference>
<name>A0A193LFS7_9GAMM</name>